<feature type="transmembrane region" description="Helical" evidence="3">
    <location>
        <begin position="336"/>
        <end position="359"/>
    </location>
</feature>
<feature type="compositionally biased region" description="Acidic residues" evidence="2">
    <location>
        <begin position="497"/>
        <end position="509"/>
    </location>
</feature>
<evidence type="ECO:0000256" key="2">
    <source>
        <dbReference type="SAM" id="MobiDB-lite"/>
    </source>
</evidence>
<name>A0A2C5Z8C0_9HYPO</name>
<evidence type="ECO:0000313" key="4">
    <source>
        <dbReference type="EMBL" id="PHH78105.1"/>
    </source>
</evidence>
<feature type="transmembrane region" description="Helical" evidence="3">
    <location>
        <begin position="561"/>
        <end position="581"/>
    </location>
</feature>
<dbReference type="PANTHER" id="PTHR23524">
    <property type="entry name" value="TRANSPORTER, PUTATIVE (AFU_ORTHOLOGUE AFUA_8G04850)-RELATED"/>
    <property type="match status" value="1"/>
</dbReference>
<protein>
    <recommendedName>
        <fullName evidence="6">Major facilitator superfamily (MFS) profile domain-containing protein</fullName>
    </recommendedName>
</protein>
<dbReference type="Pfam" id="PF07690">
    <property type="entry name" value="MFS_1"/>
    <property type="match status" value="1"/>
</dbReference>
<feature type="transmembrane region" description="Helical" evidence="3">
    <location>
        <begin position="210"/>
        <end position="231"/>
    </location>
</feature>
<feature type="transmembrane region" description="Helical" evidence="3">
    <location>
        <begin position="451"/>
        <end position="481"/>
    </location>
</feature>
<evidence type="ECO:0000313" key="5">
    <source>
        <dbReference type="Proteomes" id="UP000224854"/>
    </source>
</evidence>
<organism evidence="4 5">
    <name type="scientific">Ophiocordyceps australis</name>
    <dbReference type="NCBI Taxonomy" id="1399860"/>
    <lineage>
        <taxon>Eukaryota</taxon>
        <taxon>Fungi</taxon>
        <taxon>Dikarya</taxon>
        <taxon>Ascomycota</taxon>
        <taxon>Pezizomycotina</taxon>
        <taxon>Sordariomycetes</taxon>
        <taxon>Hypocreomycetidae</taxon>
        <taxon>Hypocreales</taxon>
        <taxon>Ophiocordycipitaceae</taxon>
        <taxon>Ophiocordyceps</taxon>
    </lineage>
</organism>
<dbReference type="Proteomes" id="UP000224854">
    <property type="component" value="Unassembled WGS sequence"/>
</dbReference>
<feature type="transmembrane region" description="Helical" evidence="3">
    <location>
        <begin position="413"/>
        <end position="431"/>
    </location>
</feature>
<feature type="transmembrane region" description="Helical" evidence="3">
    <location>
        <begin position="533"/>
        <end position="555"/>
    </location>
</feature>
<feature type="transmembrane region" description="Helical" evidence="3">
    <location>
        <begin position="87"/>
        <end position="106"/>
    </location>
</feature>
<dbReference type="GO" id="GO:0016020">
    <property type="term" value="C:membrane"/>
    <property type="evidence" value="ECO:0007669"/>
    <property type="project" value="UniProtKB-SubCell"/>
</dbReference>
<reference evidence="4 5" key="1">
    <citation type="submission" date="2017-06" db="EMBL/GenBank/DDBJ databases">
        <title>Ant-infecting Ophiocordyceps genomes reveal a high diversity of potential behavioral manipulation genes and a possible major role for enterotoxins.</title>
        <authorList>
            <person name="De Bekker C."/>
            <person name="Evans H.C."/>
            <person name="Brachmann A."/>
            <person name="Hughes D.P."/>
        </authorList>
    </citation>
    <scope>NUCLEOTIDE SEQUENCE [LARGE SCALE GENOMIC DNA]</scope>
    <source>
        <strain evidence="4 5">1348a</strain>
    </source>
</reference>
<keyword evidence="3" id="KW-0812">Transmembrane</keyword>
<dbReference type="GO" id="GO:0022857">
    <property type="term" value="F:transmembrane transporter activity"/>
    <property type="evidence" value="ECO:0007669"/>
    <property type="project" value="InterPro"/>
</dbReference>
<evidence type="ECO:0000256" key="3">
    <source>
        <dbReference type="SAM" id="Phobius"/>
    </source>
</evidence>
<gene>
    <name evidence="4" type="ORF">CDD82_3201</name>
</gene>
<feature type="region of interest" description="Disordered" evidence="2">
    <location>
        <begin position="489"/>
        <end position="519"/>
    </location>
</feature>
<dbReference type="PANTHER" id="PTHR23524:SF1">
    <property type="entry name" value="MRH DOMAIN-CONTAINING PROTEIN-RELATED"/>
    <property type="match status" value="1"/>
</dbReference>
<accession>A0A2C5Z8C0</accession>
<dbReference type="InterPro" id="IPR036259">
    <property type="entry name" value="MFS_trans_sf"/>
</dbReference>
<feature type="transmembrane region" description="Helical" evidence="3">
    <location>
        <begin position="379"/>
        <end position="406"/>
    </location>
</feature>
<dbReference type="EMBL" id="NJEU01000238">
    <property type="protein sequence ID" value="PHH78105.1"/>
    <property type="molecule type" value="Genomic_DNA"/>
</dbReference>
<evidence type="ECO:0000256" key="1">
    <source>
        <dbReference type="ARBA" id="ARBA00004141"/>
    </source>
</evidence>
<feature type="transmembrane region" description="Helical" evidence="3">
    <location>
        <begin position="251"/>
        <end position="271"/>
    </location>
</feature>
<feature type="region of interest" description="Disordered" evidence="2">
    <location>
        <begin position="179"/>
        <end position="205"/>
    </location>
</feature>
<evidence type="ECO:0008006" key="6">
    <source>
        <dbReference type="Google" id="ProtNLM"/>
    </source>
</evidence>
<feature type="transmembrane region" description="Helical" evidence="3">
    <location>
        <begin position="20"/>
        <end position="47"/>
    </location>
</feature>
<dbReference type="Gene3D" id="1.20.1250.20">
    <property type="entry name" value="MFS general substrate transporter like domains"/>
    <property type="match status" value="1"/>
</dbReference>
<keyword evidence="3" id="KW-1133">Transmembrane helix</keyword>
<proteinExistence type="predicted"/>
<comment type="subcellular location">
    <subcellularLocation>
        <location evidence="1">Membrane</location>
        <topology evidence="1">Multi-pass membrane protein</topology>
    </subcellularLocation>
</comment>
<dbReference type="InterPro" id="IPR011701">
    <property type="entry name" value="MFS"/>
</dbReference>
<keyword evidence="5" id="KW-1185">Reference proteome</keyword>
<dbReference type="OrthoDB" id="18110at2759"/>
<dbReference type="SUPFAM" id="SSF103473">
    <property type="entry name" value="MFS general substrate transporter"/>
    <property type="match status" value="2"/>
</dbReference>
<sequence>MPSSLTRLLPFSPSTTPTQAVTYLLGISLFSISFLVFLNSSVSFVITDLIGQKHGVGDVVGTLGFVDELVALVACPAWGLVSDRLGVRWVATLGYTIIAVALAVFVQAKNVYPQLLLARLLFAAGASAAATMVTAILPSLTQDQDGGVWSTAAQPSRTKPNPRLSAAYSVESEATITPERYSRSLSAGSPSNRRENPTLPSPLDHNKPSALAGLVGLFTGCGALVALALFLPLPARFGELDGVTPGQAVSYSFYSVAVVSLLVAIFVFVGLRNLRGEDAKGWRVLLGIVSGQDGSEASHMAASHKQAVIPYLCLVKESVVLGFTDSHIALGYIGGFVARASTVAISLFIPLYVNTFFIGNGYCKGSPNDPSPELKKECRAAYVLSSILTGVAQLAGLLCAPIFGYLSGRSRCINFPVVIATVFGLIGYIILPRLPSPEMKNEQGRGGGLSILVVVALVGISQIGAIVCSLGSLGQGVLHVVERRPRSAARNGASSVPDDEVVDETDPEPEAQPLIGSAADDSSSRVRLKGSIAGVYSLCGGVAILILTKLGGVLFDRVSQGAPFYMMAVFNGVLLVASLLMDASKAFSHT</sequence>
<dbReference type="AlphaFoldDB" id="A0A2C5Z8C0"/>
<keyword evidence="3" id="KW-0472">Membrane</keyword>
<comment type="caution">
    <text evidence="4">The sequence shown here is derived from an EMBL/GenBank/DDBJ whole genome shotgun (WGS) entry which is preliminary data.</text>
</comment>